<dbReference type="PANTHER" id="PTHR43613">
    <property type="entry name" value="ABC TRANSPORTER, ATP-BINDING PROTEIN"/>
    <property type="match status" value="1"/>
</dbReference>
<dbReference type="Gene3D" id="3.40.50.300">
    <property type="entry name" value="P-loop containing nucleotide triphosphate hydrolases"/>
    <property type="match status" value="1"/>
</dbReference>
<keyword evidence="5" id="KW-1185">Reference proteome</keyword>
<gene>
    <name evidence="4" type="ORF">APY94_05715</name>
</gene>
<evidence type="ECO:0000259" key="3">
    <source>
        <dbReference type="PROSITE" id="PS50893"/>
    </source>
</evidence>
<dbReference type="InterPro" id="IPR003439">
    <property type="entry name" value="ABC_transporter-like_ATP-bd"/>
</dbReference>
<dbReference type="GO" id="GO:0005524">
    <property type="term" value="F:ATP binding"/>
    <property type="evidence" value="ECO:0007669"/>
    <property type="project" value="UniProtKB-KW"/>
</dbReference>
<keyword evidence="1" id="KW-0547">Nucleotide-binding</keyword>
<dbReference type="Pfam" id="PF00005">
    <property type="entry name" value="ABC_tran"/>
    <property type="match status" value="1"/>
</dbReference>
<accession>A0A100XY07</accession>
<dbReference type="PANTHER" id="PTHR43613:SF1">
    <property type="entry name" value="ABC TRANSPORTER, ATP-BINDING PROTEIN"/>
    <property type="match status" value="1"/>
</dbReference>
<sequence>MAMVEVLNLEKDYGKVKALKGISFSISEGEIFGLIGPNGAGKSTTLKILSTLLKPTGGSAKIDGHDVVREADRVREIISYLPEEAGAYKNLTGYEYLQFMARLYSKDDERAREMLELGVELSGLGERLHDKVSTYSKGMTRKLLIARALMVKPKLAILDEPASGLDIVNAYEIRQTIRRFARTEGVTFLLSSHNMLEVEFLCDRVAMIAGGRIVELGTPKELKDKYGAENLEEVFMTAVGAEANEPIGGEGA</sequence>
<dbReference type="InterPro" id="IPR003593">
    <property type="entry name" value="AAA+_ATPase"/>
</dbReference>
<evidence type="ECO:0000313" key="4">
    <source>
        <dbReference type="EMBL" id="KUH33462.1"/>
    </source>
</evidence>
<dbReference type="STRING" id="227598.APY94_05715"/>
<dbReference type="CDD" id="cd03230">
    <property type="entry name" value="ABC_DR_subfamily_A"/>
    <property type="match status" value="1"/>
</dbReference>
<evidence type="ECO:0000256" key="1">
    <source>
        <dbReference type="ARBA" id="ARBA00022741"/>
    </source>
</evidence>
<evidence type="ECO:0000313" key="5">
    <source>
        <dbReference type="Proteomes" id="UP000053462"/>
    </source>
</evidence>
<dbReference type="OrthoDB" id="87732at2157"/>
<reference evidence="4 5" key="1">
    <citation type="submission" date="2015-10" db="EMBL/GenBank/DDBJ databases">
        <title>Draft genome sequence of Thermococcus celericrescens strain DSM 17994.</title>
        <authorList>
            <person name="Hong S.-J."/>
            <person name="Park C.-E."/>
            <person name="Shin J.-H."/>
        </authorList>
    </citation>
    <scope>NUCLEOTIDE SEQUENCE [LARGE SCALE GENOMIC DNA]</scope>
    <source>
        <strain evidence="4 5">DSM 17994</strain>
    </source>
</reference>
<dbReference type="SMART" id="SM00382">
    <property type="entry name" value="AAA"/>
    <property type="match status" value="1"/>
</dbReference>
<proteinExistence type="predicted"/>
<dbReference type="AlphaFoldDB" id="A0A100XY07"/>
<dbReference type="Proteomes" id="UP000053462">
    <property type="component" value="Unassembled WGS sequence"/>
</dbReference>
<feature type="domain" description="ABC transporter" evidence="3">
    <location>
        <begin position="4"/>
        <end position="235"/>
    </location>
</feature>
<dbReference type="PROSITE" id="PS50893">
    <property type="entry name" value="ABC_TRANSPORTER_2"/>
    <property type="match status" value="1"/>
</dbReference>
<organism evidence="4 5">
    <name type="scientific">Thermococcus celericrescens</name>
    <dbReference type="NCBI Taxonomy" id="227598"/>
    <lineage>
        <taxon>Archaea</taxon>
        <taxon>Methanobacteriati</taxon>
        <taxon>Methanobacteriota</taxon>
        <taxon>Thermococci</taxon>
        <taxon>Thermococcales</taxon>
        <taxon>Thermococcaceae</taxon>
        <taxon>Thermococcus</taxon>
    </lineage>
</organism>
<evidence type="ECO:0000256" key="2">
    <source>
        <dbReference type="ARBA" id="ARBA00022840"/>
    </source>
</evidence>
<dbReference type="EMBL" id="LLYW01000019">
    <property type="protein sequence ID" value="KUH33462.1"/>
    <property type="molecule type" value="Genomic_DNA"/>
</dbReference>
<comment type="caution">
    <text evidence="4">The sequence shown here is derived from an EMBL/GenBank/DDBJ whole genome shotgun (WGS) entry which is preliminary data.</text>
</comment>
<dbReference type="RefSeq" id="WP_058938717.1">
    <property type="nucleotide sequence ID" value="NZ_LLYW01000019.1"/>
</dbReference>
<name>A0A100XY07_9EURY</name>
<dbReference type="SUPFAM" id="SSF52540">
    <property type="entry name" value="P-loop containing nucleoside triphosphate hydrolases"/>
    <property type="match status" value="1"/>
</dbReference>
<dbReference type="GO" id="GO:0016887">
    <property type="term" value="F:ATP hydrolysis activity"/>
    <property type="evidence" value="ECO:0007669"/>
    <property type="project" value="InterPro"/>
</dbReference>
<protein>
    <submittedName>
        <fullName evidence="4">Multidrug ABC transporter ATP-binding protein</fullName>
    </submittedName>
</protein>
<dbReference type="InterPro" id="IPR027417">
    <property type="entry name" value="P-loop_NTPase"/>
</dbReference>
<keyword evidence="2 4" id="KW-0067">ATP-binding</keyword>